<gene>
    <name evidence="3" type="ORF">C8Q69DRAFT_13477</name>
</gene>
<evidence type="ECO:0008006" key="5">
    <source>
        <dbReference type="Google" id="ProtNLM"/>
    </source>
</evidence>
<dbReference type="PANTHER" id="PTHR31977">
    <property type="entry name" value="UPF0696 PROTEIN C11ORF68"/>
    <property type="match status" value="1"/>
</dbReference>
<keyword evidence="4" id="KW-1185">Reference proteome</keyword>
<reference evidence="3 4" key="1">
    <citation type="journal article" date="2018" name="Front. Microbiol.">
        <title>Genomic and genetic insights into a cosmopolitan fungus, Paecilomyces variotii (Eurotiales).</title>
        <authorList>
            <person name="Urquhart A.S."/>
            <person name="Mondo S.J."/>
            <person name="Makela M.R."/>
            <person name="Hane J.K."/>
            <person name="Wiebenga A."/>
            <person name="He G."/>
            <person name="Mihaltcheva S."/>
            <person name="Pangilinan J."/>
            <person name="Lipzen A."/>
            <person name="Barry K."/>
            <person name="de Vries R.P."/>
            <person name="Grigoriev I.V."/>
            <person name="Idnurm A."/>
        </authorList>
    </citation>
    <scope>NUCLEOTIDE SEQUENCE [LARGE SCALE GENOMIC DNA]</scope>
    <source>
        <strain evidence="3 4">CBS 101075</strain>
    </source>
</reference>
<comment type="caution">
    <text evidence="3">The sequence shown here is derived from an EMBL/GenBank/DDBJ whole genome shotgun (WGS) entry which is preliminary data.</text>
</comment>
<dbReference type="EMBL" id="RCNU01000001">
    <property type="protein sequence ID" value="RWQ99176.1"/>
    <property type="molecule type" value="Genomic_DNA"/>
</dbReference>
<feature type="region of interest" description="Disordered" evidence="2">
    <location>
        <begin position="87"/>
        <end position="141"/>
    </location>
</feature>
<dbReference type="Proteomes" id="UP000283841">
    <property type="component" value="Unassembled WGS sequence"/>
</dbReference>
<feature type="compositionally biased region" description="Polar residues" evidence="2">
    <location>
        <begin position="11"/>
        <end position="23"/>
    </location>
</feature>
<dbReference type="InterPro" id="IPR023398">
    <property type="entry name" value="TIF_eIF4e-like"/>
</dbReference>
<dbReference type="InterPro" id="IPR015034">
    <property type="entry name" value="Bles03"/>
</dbReference>
<comment type="similarity">
    <text evidence="1">Belongs to the UPF0696 family.</text>
</comment>
<organism evidence="3 4">
    <name type="scientific">Byssochlamys spectabilis</name>
    <name type="common">Paecilomyces variotii</name>
    <dbReference type="NCBI Taxonomy" id="264951"/>
    <lineage>
        <taxon>Eukaryota</taxon>
        <taxon>Fungi</taxon>
        <taxon>Dikarya</taxon>
        <taxon>Ascomycota</taxon>
        <taxon>Pezizomycotina</taxon>
        <taxon>Eurotiomycetes</taxon>
        <taxon>Eurotiomycetidae</taxon>
        <taxon>Eurotiales</taxon>
        <taxon>Thermoascaceae</taxon>
        <taxon>Paecilomyces</taxon>
    </lineage>
</organism>
<dbReference type="GeneID" id="39594624"/>
<feature type="region of interest" description="Disordered" evidence="2">
    <location>
        <begin position="1"/>
        <end position="41"/>
    </location>
</feature>
<dbReference type="AlphaFoldDB" id="A0A443I587"/>
<dbReference type="VEuPathDB" id="FungiDB:C8Q69DRAFT_13477"/>
<feature type="region of interest" description="Disordered" evidence="2">
    <location>
        <begin position="190"/>
        <end position="210"/>
    </location>
</feature>
<evidence type="ECO:0000256" key="1">
    <source>
        <dbReference type="ARBA" id="ARBA00010568"/>
    </source>
</evidence>
<dbReference type="PANTHER" id="PTHR31977:SF1">
    <property type="entry name" value="UPF0696 PROTEIN C11ORF68"/>
    <property type="match status" value="1"/>
</dbReference>
<feature type="compositionally biased region" description="Low complexity" evidence="2">
    <location>
        <begin position="196"/>
        <end position="208"/>
    </location>
</feature>
<accession>A0A443I587</accession>
<proteinExistence type="inferred from homology"/>
<protein>
    <recommendedName>
        <fullName evidence="5">DUF1917-domain-containing protein</fullName>
    </recommendedName>
</protein>
<evidence type="ECO:0000313" key="4">
    <source>
        <dbReference type="Proteomes" id="UP000283841"/>
    </source>
</evidence>
<dbReference type="Pfam" id="PF08939">
    <property type="entry name" value="Bles03"/>
    <property type="match status" value="1"/>
</dbReference>
<sequence>MAQSRKRRAESMSTDSGSETTADLHNVLSDESSFYGDSDEKERLEDLVSDFDVVHYWETVHPRSLATIQYRAQKAAVRAAVDAEEKTKAKATSEQRNAESLAGKFEPDTSEHSQTVSTNPRRTRQPTESVEEFLSRLPPSTTKAAAPVGPWIYIYNPRDNPHIGSVSTLVARGTELLRNYEDRKAALEVEHHKTTTSKTKSSTTKPKSNAALGRKLVPLRRSLEASLFALARETGVISGKWMLFPTADYVDEVWAAVAQATANDELGVAAKVATDNGSQGGRLVAIYTRDYDDKKDVKRVLERLVELGLVDRGSTRPIYYKCDAYTYLDIKSTNQYGLKASLYSSREALGWKGLN</sequence>
<dbReference type="Gene3D" id="3.30.760.10">
    <property type="entry name" value="RNA Cap, Translation Initiation Factor Eif4e"/>
    <property type="match status" value="1"/>
</dbReference>
<dbReference type="RefSeq" id="XP_028488821.1">
    <property type="nucleotide sequence ID" value="XM_028625347.1"/>
</dbReference>
<evidence type="ECO:0000256" key="2">
    <source>
        <dbReference type="SAM" id="MobiDB-lite"/>
    </source>
</evidence>
<name>A0A443I587_BYSSP</name>
<evidence type="ECO:0000313" key="3">
    <source>
        <dbReference type="EMBL" id="RWQ99176.1"/>
    </source>
</evidence>
<dbReference type="SUPFAM" id="SSF55418">
    <property type="entry name" value="eIF4e-like"/>
    <property type="match status" value="1"/>
</dbReference>
<feature type="compositionally biased region" description="Basic and acidic residues" evidence="2">
    <location>
        <begin position="87"/>
        <end position="97"/>
    </location>
</feature>